<evidence type="ECO:0000256" key="5">
    <source>
        <dbReference type="SAM" id="MobiDB-lite"/>
    </source>
</evidence>
<accession>A0A1U8PD58</accession>
<dbReference type="GO" id="GO:0005634">
    <property type="term" value="C:nucleus"/>
    <property type="evidence" value="ECO:0007669"/>
    <property type="project" value="UniProtKB-SubCell"/>
</dbReference>
<dbReference type="Pfam" id="PF23176">
    <property type="entry name" value="bHLH_LHW"/>
    <property type="match status" value="1"/>
</dbReference>
<evidence type="ECO:0000256" key="2">
    <source>
        <dbReference type="ARBA" id="ARBA00023015"/>
    </source>
</evidence>
<evidence type="ECO:0000256" key="3">
    <source>
        <dbReference type="ARBA" id="ARBA00023163"/>
    </source>
</evidence>
<keyword evidence="2" id="KW-0805">Transcription regulation</keyword>
<feature type="region of interest" description="Disordered" evidence="5">
    <location>
        <begin position="278"/>
        <end position="329"/>
    </location>
</feature>
<dbReference type="Pfam" id="PF14215">
    <property type="entry name" value="bHLH-MYC_N"/>
    <property type="match status" value="1"/>
</dbReference>
<dbReference type="AlphaFoldDB" id="A0A1U8PD58"/>
<dbReference type="GeneID" id="107957999"/>
<feature type="compositionally biased region" description="Basic and acidic residues" evidence="5">
    <location>
        <begin position="317"/>
        <end position="329"/>
    </location>
</feature>
<evidence type="ECO:0000256" key="4">
    <source>
        <dbReference type="ARBA" id="ARBA00023242"/>
    </source>
</evidence>
<feature type="region of interest" description="Disordered" evidence="5">
    <location>
        <begin position="151"/>
        <end position="175"/>
    </location>
</feature>
<gene>
    <name evidence="8" type="primary">LOC107957999</name>
</gene>
<feature type="compositionally biased region" description="Low complexity" evidence="5">
    <location>
        <begin position="151"/>
        <end position="161"/>
    </location>
</feature>
<dbReference type="GO" id="GO:0046983">
    <property type="term" value="F:protein dimerization activity"/>
    <property type="evidence" value="ECO:0007669"/>
    <property type="project" value="InterPro"/>
</dbReference>
<dbReference type="GO" id="GO:0003700">
    <property type="term" value="F:DNA-binding transcription factor activity"/>
    <property type="evidence" value="ECO:0007669"/>
    <property type="project" value="InterPro"/>
</dbReference>
<comment type="subcellular location">
    <subcellularLocation>
        <location evidence="1">Nucleus</location>
    </subcellularLocation>
</comment>
<dbReference type="PROSITE" id="PS50888">
    <property type="entry name" value="BHLH"/>
    <property type="match status" value="1"/>
</dbReference>
<dbReference type="RefSeq" id="XP_016749132.1">
    <property type="nucleotide sequence ID" value="XM_016893643.2"/>
</dbReference>
<proteinExistence type="predicted"/>
<feature type="compositionally biased region" description="Polar residues" evidence="5">
    <location>
        <begin position="280"/>
        <end position="295"/>
    </location>
</feature>
<keyword evidence="3" id="KW-0804">Transcription</keyword>
<protein>
    <submittedName>
        <fullName evidence="8">Transcription factor EMB1444 isoform X4</fullName>
    </submittedName>
</protein>
<dbReference type="InterPro" id="IPR025610">
    <property type="entry name" value="MYC/MYB_N"/>
</dbReference>
<reference evidence="7" key="1">
    <citation type="journal article" date="2020" name="Nat. Genet.">
        <title>Genomic diversifications of five Gossypium allopolyploid species and their impact on cotton improvement.</title>
        <authorList>
            <person name="Chen Z.J."/>
            <person name="Sreedasyam A."/>
            <person name="Ando A."/>
            <person name="Song Q."/>
            <person name="De Santiago L.M."/>
            <person name="Hulse-Kemp A.M."/>
            <person name="Ding M."/>
            <person name="Ye W."/>
            <person name="Kirkbride R.C."/>
            <person name="Jenkins J."/>
            <person name="Plott C."/>
            <person name="Lovell J."/>
            <person name="Lin Y.M."/>
            <person name="Vaughn R."/>
            <person name="Liu B."/>
            <person name="Simpson S."/>
            <person name="Scheffler B.E."/>
            <person name="Wen L."/>
            <person name="Saski C.A."/>
            <person name="Grover C.E."/>
            <person name="Hu G."/>
            <person name="Conover J.L."/>
            <person name="Carlson J.W."/>
            <person name="Shu S."/>
            <person name="Boston L.B."/>
            <person name="Williams M."/>
            <person name="Peterson D.G."/>
            <person name="McGee K."/>
            <person name="Jones D.C."/>
            <person name="Wendel J.F."/>
            <person name="Stelly D.M."/>
            <person name="Grimwood J."/>
            <person name="Schmutz J."/>
        </authorList>
    </citation>
    <scope>NUCLEOTIDE SEQUENCE [LARGE SCALE GENOMIC DNA]</scope>
    <source>
        <strain evidence="7">cv. TM-1</strain>
    </source>
</reference>
<feature type="domain" description="BHLH" evidence="6">
    <location>
        <begin position="316"/>
        <end position="364"/>
    </location>
</feature>
<dbReference type="PANTHER" id="PTHR46196:SF3">
    <property type="entry name" value="TRANSCRIPTION FACTOR LHW-LIKE ISOFORM X1"/>
    <property type="match status" value="1"/>
</dbReference>
<keyword evidence="7" id="KW-1185">Reference proteome</keyword>
<name>A0A1U8PD58_GOSHI</name>
<evidence type="ECO:0000259" key="6">
    <source>
        <dbReference type="PROSITE" id="PS50888"/>
    </source>
</evidence>
<evidence type="ECO:0000313" key="8">
    <source>
        <dbReference type="RefSeq" id="XP_016749132.1"/>
    </source>
</evidence>
<evidence type="ECO:0000256" key="1">
    <source>
        <dbReference type="ARBA" id="ARBA00004123"/>
    </source>
</evidence>
<dbReference type="InterPro" id="IPR011598">
    <property type="entry name" value="bHLH_dom"/>
</dbReference>
<keyword evidence="4" id="KW-0539">Nucleus</keyword>
<dbReference type="PANTHER" id="PTHR46196">
    <property type="entry name" value="TRANSCRIPTION FACTOR BHLH155-LIKE ISOFORM X1-RELATED"/>
    <property type="match status" value="1"/>
</dbReference>
<dbReference type="Proteomes" id="UP000818029">
    <property type="component" value="Chromosome A01"/>
</dbReference>
<organism evidence="7 8">
    <name type="scientific">Gossypium hirsutum</name>
    <name type="common">Upland cotton</name>
    <name type="synonym">Gossypium mexicanum</name>
    <dbReference type="NCBI Taxonomy" id="3635"/>
    <lineage>
        <taxon>Eukaryota</taxon>
        <taxon>Viridiplantae</taxon>
        <taxon>Streptophyta</taxon>
        <taxon>Embryophyta</taxon>
        <taxon>Tracheophyta</taxon>
        <taxon>Spermatophyta</taxon>
        <taxon>Magnoliopsida</taxon>
        <taxon>eudicotyledons</taxon>
        <taxon>Gunneridae</taxon>
        <taxon>Pentapetalae</taxon>
        <taxon>rosids</taxon>
        <taxon>malvids</taxon>
        <taxon>Malvales</taxon>
        <taxon>Malvaceae</taxon>
        <taxon>Malvoideae</taxon>
        <taxon>Gossypium</taxon>
    </lineage>
</organism>
<dbReference type="InterPro" id="IPR043561">
    <property type="entry name" value="LHW-like"/>
</dbReference>
<reference evidence="8" key="2">
    <citation type="submission" date="2025-08" db="UniProtKB">
        <authorList>
            <consortium name="RefSeq"/>
        </authorList>
    </citation>
    <scope>IDENTIFICATION</scope>
</reference>
<sequence length="364" mass="41109">MAATGLRQLLNSFCTNSPWKYAVLWKLGHQSPMSLTWEDEYFVYAIPSESMESISSDVYSNSEIIPSQFESSMDLVVAHMSHLKYTLGKGVVGKVAHTGKHYWVSYDDIFTSKANWTMVDEVAEDSSITAFIKDRFTCNSIHIELPSSPISSLPENLEESSTNASMNPLNSEDPNTVDTVNRYTFHVPGTYLYEILDIECENRTNVTNASFFSFPKGCELHKALLGPPFRRQSNESLWENEGLFSGLEPGLMLAEGSEPDYLLEAVVGHVYEGSFDMRNRSNTQLPTSSQPQTLESDYYGETQKGPKQSSIKVRRAKPGDNPKARPRDRQLIRDRLKELRELVPNGAKYSIDGLLDQTIKHMMY</sequence>
<feature type="compositionally biased region" description="Polar residues" evidence="5">
    <location>
        <begin position="162"/>
        <end position="175"/>
    </location>
</feature>
<evidence type="ECO:0000313" key="7">
    <source>
        <dbReference type="Proteomes" id="UP000818029"/>
    </source>
</evidence>